<dbReference type="Pfam" id="PF00704">
    <property type="entry name" value="Glyco_hydro_18"/>
    <property type="match status" value="1"/>
</dbReference>
<proteinExistence type="inferred from homology"/>
<dbReference type="AlphaFoldDB" id="R7UUU1"/>
<reference evidence="8" key="1">
    <citation type="submission" date="2012-12" db="EMBL/GenBank/DDBJ databases">
        <authorList>
            <person name="Hellsten U."/>
            <person name="Grimwood J."/>
            <person name="Chapman J.A."/>
            <person name="Shapiro H."/>
            <person name="Aerts A."/>
            <person name="Otillar R.P."/>
            <person name="Terry A.Y."/>
            <person name="Boore J.L."/>
            <person name="Simakov O."/>
            <person name="Marletaz F."/>
            <person name="Cho S.-J."/>
            <person name="Edsinger-Gonzales E."/>
            <person name="Havlak P."/>
            <person name="Kuo D.-H."/>
            <person name="Larsson T."/>
            <person name="Lv J."/>
            <person name="Arendt D."/>
            <person name="Savage R."/>
            <person name="Osoegawa K."/>
            <person name="de Jong P."/>
            <person name="Lindberg D.R."/>
            <person name="Seaver E.C."/>
            <person name="Weisblat D.A."/>
            <person name="Putnam N.H."/>
            <person name="Grigoriev I.V."/>
            <person name="Rokhsar D.S."/>
        </authorList>
    </citation>
    <scope>NUCLEOTIDE SEQUENCE</scope>
    <source>
        <strain evidence="8">I ESC-2004</strain>
    </source>
</reference>
<dbReference type="GO" id="GO:0004568">
    <property type="term" value="F:chitinase activity"/>
    <property type="evidence" value="ECO:0007669"/>
    <property type="project" value="TreeGrafter"/>
</dbReference>
<keyword evidence="1 3" id="KW-0378">Hydrolase</keyword>
<dbReference type="SUPFAM" id="SSF51445">
    <property type="entry name" value="(Trans)glycosidases"/>
    <property type="match status" value="1"/>
</dbReference>
<dbReference type="Gene3D" id="3.20.20.80">
    <property type="entry name" value="Glycosidases"/>
    <property type="match status" value="1"/>
</dbReference>
<name>R7UUU1_CAPTE</name>
<dbReference type="FunFam" id="3.10.50.10:FF:000008">
    <property type="entry name" value="Chitinase 11"/>
    <property type="match status" value="1"/>
</dbReference>
<dbReference type="EMBL" id="KB299669">
    <property type="protein sequence ID" value="ELU07697.1"/>
    <property type="molecule type" value="Genomic_DNA"/>
</dbReference>
<dbReference type="InterPro" id="IPR017853">
    <property type="entry name" value="GH"/>
</dbReference>
<feature type="non-terminal residue" evidence="6">
    <location>
        <position position="1"/>
    </location>
</feature>
<evidence type="ECO:0000313" key="6">
    <source>
        <dbReference type="EMBL" id="ELU07697.1"/>
    </source>
</evidence>
<dbReference type="EMBL" id="AMQN01006988">
    <property type="status" value="NOT_ANNOTATED_CDS"/>
    <property type="molecule type" value="Genomic_DNA"/>
</dbReference>
<dbReference type="InterPro" id="IPR001579">
    <property type="entry name" value="Glyco_hydro_18_chit_AS"/>
</dbReference>
<dbReference type="PROSITE" id="PS51910">
    <property type="entry name" value="GH18_2"/>
    <property type="match status" value="1"/>
</dbReference>
<dbReference type="SUPFAM" id="SSF54556">
    <property type="entry name" value="Chitinase insertion domain"/>
    <property type="match status" value="1"/>
</dbReference>
<reference evidence="7" key="3">
    <citation type="submission" date="2015-06" db="UniProtKB">
        <authorList>
            <consortium name="EnsemblMetazoa"/>
        </authorList>
    </citation>
    <scope>IDENTIFICATION</scope>
</reference>
<keyword evidence="2 3" id="KW-0326">Glycosidase</keyword>
<keyword evidence="8" id="KW-1185">Reference proteome</keyword>
<gene>
    <name evidence="6" type="ORF">CAPTEDRAFT_96206</name>
</gene>
<dbReference type="InterPro" id="IPR001223">
    <property type="entry name" value="Glyco_hydro18_cat"/>
</dbReference>
<evidence type="ECO:0000259" key="5">
    <source>
        <dbReference type="PROSITE" id="PS51910"/>
    </source>
</evidence>
<dbReference type="GO" id="GO:0005576">
    <property type="term" value="C:extracellular region"/>
    <property type="evidence" value="ECO:0007669"/>
    <property type="project" value="TreeGrafter"/>
</dbReference>
<evidence type="ECO:0000313" key="7">
    <source>
        <dbReference type="EnsemblMetazoa" id="CapteP96206"/>
    </source>
</evidence>
<organism evidence="6">
    <name type="scientific">Capitella teleta</name>
    <name type="common">Polychaete worm</name>
    <dbReference type="NCBI Taxonomy" id="283909"/>
    <lineage>
        <taxon>Eukaryota</taxon>
        <taxon>Metazoa</taxon>
        <taxon>Spiralia</taxon>
        <taxon>Lophotrochozoa</taxon>
        <taxon>Annelida</taxon>
        <taxon>Polychaeta</taxon>
        <taxon>Sedentaria</taxon>
        <taxon>Scolecida</taxon>
        <taxon>Capitellidae</taxon>
        <taxon>Capitella</taxon>
    </lineage>
</organism>
<evidence type="ECO:0000256" key="2">
    <source>
        <dbReference type="ARBA" id="ARBA00023295"/>
    </source>
</evidence>
<dbReference type="HOGENOM" id="CLU_002833_3_1_1"/>
<dbReference type="EnsemblMetazoa" id="CapteT96206">
    <property type="protein sequence ID" value="CapteP96206"/>
    <property type="gene ID" value="CapteG96206"/>
</dbReference>
<dbReference type="PANTHER" id="PTHR11177">
    <property type="entry name" value="CHITINASE"/>
    <property type="match status" value="1"/>
</dbReference>
<dbReference type="STRING" id="283909.R7UUU1"/>
<dbReference type="InterPro" id="IPR011583">
    <property type="entry name" value="Chitinase_II/V-like_cat"/>
</dbReference>
<feature type="domain" description="GH18" evidence="5">
    <location>
        <begin position="1"/>
        <end position="358"/>
    </location>
</feature>
<dbReference type="SMART" id="SM00636">
    <property type="entry name" value="Glyco_18"/>
    <property type="match status" value="1"/>
</dbReference>
<evidence type="ECO:0000256" key="3">
    <source>
        <dbReference type="RuleBase" id="RU000489"/>
    </source>
</evidence>
<dbReference type="GO" id="GO:0008061">
    <property type="term" value="F:chitin binding"/>
    <property type="evidence" value="ECO:0007669"/>
    <property type="project" value="InterPro"/>
</dbReference>
<evidence type="ECO:0000256" key="4">
    <source>
        <dbReference type="RuleBase" id="RU004453"/>
    </source>
</evidence>
<accession>R7UUU1</accession>
<protein>
    <recommendedName>
        <fullName evidence="5">GH18 domain-containing protein</fullName>
    </recommendedName>
</protein>
<dbReference type="Proteomes" id="UP000014760">
    <property type="component" value="Unassembled WGS sequence"/>
</dbReference>
<dbReference type="OMA" id="KSCQRGV"/>
<dbReference type="PROSITE" id="PS01095">
    <property type="entry name" value="GH18_1"/>
    <property type="match status" value="1"/>
</dbReference>
<dbReference type="GO" id="GO:0005975">
    <property type="term" value="P:carbohydrate metabolic process"/>
    <property type="evidence" value="ECO:0007669"/>
    <property type="project" value="InterPro"/>
</dbReference>
<dbReference type="InterPro" id="IPR050314">
    <property type="entry name" value="Glycosyl_Hydrlase_18"/>
</dbReference>
<sequence length="371" mass="40813">KIVCYFPNWSQYRGGNGKFTGSDIDPHLCSHLIVAFGLMESNTVTYLEWNDEALYKQLRQHKSSNPDLKVLVAVGGWNAGSGAFIEVCQSKAAMTSFANNVVTFLRREYMDGLDLDWEYPSNSGVQGKRMFTDLAQVLQDAFKQDAIETGKPKLLLTAATAAGISTVQASYDLPKLAGSLDFLNLMAYDLHGPWDAVTGYSAALFTTSPGDTLNVKSIVDFYLNNGFPADKLVLGIPIYGRTWTLTSSFHKTNGASARGPGLAKQFTREPGYAAYYEICSEDWPTVYDADHQAAYAHHGDQWVSYDTPRIVANKADFIIAMGLAGAMFWDVTLDDFHNICGDGPYPIINAVKQTLEDTELRSSALQSEGIR</sequence>
<dbReference type="PANTHER" id="PTHR11177:SF317">
    <property type="entry name" value="CHITINASE 12-RELATED"/>
    <property type="match status" value="1"/>
</dbReference>
<dbReference type="InterPro" id="IPR029070">
    <property type="entry name" value="Chitinase_insertion_sf"/>
</dbReference>
<evidence type="ECO:0000313" key="8">
    <source>
        <dbReference type="Proteomes" id="UP000014760"/>
    </source>
</evidence>
<comment type="similarity">
    <text evidence="4">Belongs to the glycosyl hydrolase 18 family.</text>
</comment>
<dbReference type="GO" id="GO:0006032">
    <property type="term" value="P:chitin catabolic process"/>
    <property type="evidence" value="ECO:0007669"/>
    <property type="project" value="TreeGrafter"/>
</dbReference>
<evidence type="ECO:0000256" key="1">
    <source>
        <dbReference type="ARBA" id="ARBA00022801"/>
    </source>
</evidence>
<reference evidence="6 8" key="2">
    <citation type="journal article" date="2013" name="Nature">
        <title>Insights into bilaterian evolution from three spiralian genomes.</title>
        <authorList>
            <person name="Simakov O."/>
            <person name="Marletaz F."/>
            <person name="Cho S.J."/>
            <person name="Edsinger-Gonzales E."/>
            <person name="Havlak P."/>
            <person name="Hellsten U."/>
            <person name="Kuo D.H."/>
            <person name="Larsson T."/>
            <person name="Lv J."/>
            <person name="Arendt D."/>
            <person name="Savage R."/>
            <person name="Osoegawa K."/>
            <person name="de Jong P."/>
            <person name="Grimwood J."/>
            <person name="Chapman J.A."/>
            <person name="Shapiro H."/>
            <person name="Aerts A."/>
            <person name="Otillar R.P."/>
            <person name="Terry A.Y."/>
            <person name="Boore J.L."/>
            <person name="Grigoriev I.V."/>
            <person name="Lindberg D.R."/>
            <person name="Seaver E.C."/>
            <person name="Weisblat D.A."/>
            <person name="Putnam N.H."/>
            <person name="Rokhsar D.S."/>
        </authorList>
    </citation>
    <scope>NUCLEOTIDE SEQUENCE</scope>
    <source>
        <strain evidence="6 8">I ESC-2004</strain>
    </source>
</reference>
<dbReference type="Gene3D" id="3.10.50.10">
    <property type="match status" value="1"/>
</dbReference>
<dbReference type="OrthoDB" id="73875at2759"/>